<accession>A0ABT8TUI6</accession>
<evidence type="ECO:0000313" key="8">
    <source>
        <dbReference type="EMBL" id="MDO3397617.1"/>
    </source>
</evidence>
<dbReference type="PANTHER" id="PTHR30177">
    <property type="entry name" value="GLYCINE BETAINE/L-PROLINE TRANSPORT SYSTEM PERMEASE PROTEIN PROW"/>
    <property type="match status" value="1"/>
</dbReference>
<dbReference type="PROSITE" id="PS50928">
    <property type="entry name" value="ABC_TM1"/>
    <property type="match status" value="1"/>
</dbReference>
<dbReference type="SUPFAM" id="SSF161098">
    <property type="entry name" value="MetI-like"/>
    <property type="match status" value="1"/>
</dbReference>
<comment type="subcellular location">
    <subcellularLocation>
        <location evidence="6">Cell membrane</location>
        <topology evidence="6">Multi-pass membrane protein</topology>
    </subcellularLocation>
    <subcellularLocation>
        <location evidence="1">Membrane</location>
        <topology evidence="1">Multi-pass membrane protein</topology>
    </subcellularLocation>
</comment>
<dbReference type="InterPro" id="IPR051204">
    <property type="entry name" value="ABC_transp_perm/SBD"/>
</dbReference>
<dbReference type="Gene3D" id="1.10.3720.10">
    <property type="entry name" value="MetI-like"/>
    <property type="match status" value="1"/>
</dbReference>
<feature type="transmembrane region" description="Helical" evidence="6">
    <location>
        <begin position="154"/>
        <end position="175"/>
    </location>
</feature>
<comment type="caution">
    <text evidence="8">The sequence shown here is derived from an EMBL/GenBank/DDBJ whole genome shotgun (WGS) entry which is preliminary data.</text>
</comment>
<feature type="transmembrane region" description="Helical" evidence="6">
    <location>
        <begin position="94"/>
        <end position="113"/>
    </location>
</feature>
<evidence type="ECO:0000259" key="7">
    <source>
        <dbReference type="PROSITE" id="PS50928"/>
    </source>
</evidence>
<evidence type="ECO:0000256" key="1">
    <source>
        <dbReference type="ARBA" id="ARBA00004141"/>
    </source>
</evidence>
<dbReference type="EMBL" id="JAULSC010000023">
    <property type="protein sequence ID" value="MDO3397617.1"/>
    <property type="molecule type" value="Genomic_DNA"/>
</dbReference>
<evidence type="ECO:0000256" key="3">
    <source>
        <dbReference type="ARBA" id="ARBA00022692"/>
    </source>
</evidence>
<sequence>MTGVFSSSLGWVRNRTPVSTTPPEGFSPDPRRRNAAELIDRWGLWIAPVLIAGLAGLLALYHRSLDLESAVMQQRSALSWSGKLWPQTLQHLEIAAYSTLLVIVIAIPLGVLLTRPAFRRVAPTLMTVANSGQAFPAYGLLVGGLFLLGNGTATVVYCLALFALLPVLRNTMVGLDGVDRSVIEAGRGMGMTRRLVLTRIELPLAVPVILAGVRTAMVLNIGMATLAFLIGGGALGITISSGLKLNQDPVLIVGAVMVAIVALTFDWLGAMAERYLRPRGL</sequence>
<keyword evidence="3 6" id="KW-0812">Transmembrane</keyword>
<dbReference type="Proteomes" id="UP001168363">
    <property type="component" value="Unassembled WGS sequence"/>
</dbReference>
<evidence type="ECO:0000313" key="9">
    <source>
        <dbReference type="Proteomes" id="UP001168363"/>
    </source>
</evidence>
<feature type="transmembrane region" description="Helical" evidence="6">
    <location>
        <begin position="42"/>
        <end position="62"/>
    </location>
</feature>
<feature type="domain" description="ABC transmembrane type-1" evidence="7">
    <location>
        <begin position="88"/>
        <end position="269"/>
    </location>
</feature>
<dbReference type="CDD" id="cd06261">
    <property type="entry name" value="TM_PBP2"/>
    <property type="match status" value="1"/>
</dbReference>
<organism evidence="8 9">
    <name type="scientific">Nocardioides cremeus</name>
    <dbReference type="NCBI Taxonomy" id="3058044"/>
    <lineage>
        <taxon>Bacteria</taxon>
        <taxon>Bacillati</taxon>
        <taxon>Actinomycetota</taxon>
        <taxon>Actinomycetes</taxon>
        <taxon>Propionibacteriales</taxon>
        <taxon>Nocardioidaceae</taxon>
        <taxon>Nocardioides</taxon>
    </lineage>
</organism>
<comment type="similarity">
    <text evidence="6">Belongs to the binding-protein-dependent transport system permease family.</text>
</comment>
<dbReference type="Pfam" id="PF00528">
    <property type="entry name" value="BPD_transp_1"/>
    <property type="match status" value="1"/>
</dbReference>
<keyword evidence="9" id="KW-1185">Reference proteome</keyword>
<feature type="transmembrane region" description="Helical" evidence="6">
    <location>
        <begin position="250"/>
        <end position="272"/>
    </location>
</feature>
<feature type="transmembrane region" description="Helical" evidence="6">
    <location>
        <begin position="125"/>
        <end position="148"/>
    </location>
</feature>
<keyword evidence="5 6" id="KW-0472">Membrane</keyword>
<name>A0ABT8TUI6_9ACTN</name>
<keyword evidence="4 6" id="KW-1133">Transmembrane helix</keyword>
<evidence type="ECO:0000256" key="5">
    <source>
        <dbReference type="ARBA" id="ARBA00023136"/>
    </source>
</evidence>
<feature type="transmembrane region" description="Helical" evidence="6">
    <location>
        <begin position="219"/>
        <end position="238"/>
    </location>
</feature>
<dbReference type="InterPro" id="IPR000515">
    <property type="entry name" value="MetI-like"/>
</dbReference>
<dbReference type="RefSeq" id="WP_302709828.1">
    <property type="nucleotide sequence ID" value="NZ_JAULSC010000023.1"/>
</dbReference>
<reference evidence="8" key="1">
    <citation type="submission" date="2023-06" db="EMBL/GenBank/DDBJ databases">
        <title>Genome sequence of Nocardioides sp. SOB44.</title>
        <authorList>
            <person name="Zhang G."/>
        </authorList>
    </citation>
    <scope>NUCLEOTIDE SEQUENCE</scope>
    <source>
        <strain evidence="8">SOB44</strain>
    </source>
</reference>
<dbReference type="InterPro" id="IPR035906">
    <property type="entry name" value="MetI-like_sf"/>
</dbReference>
<gene>
    <name evidence="8" type="ORF">QWJ41_17955</name>
</gene>
<dbReference type="PANTHER" id="PTHR30177:SF4">
    <property type="entry name" value="OSMOPROTECTANT IMPORT PERMEASE PROTEIN OSMW"/>
    <property type="match status" value="1"/>
</dbReference>
<feature type="transmembrane region" description="Helical" evidence="6">
    <location>
        <begin position="196"/>
        <end position="213"/>
    </location>
</feature>
<evidence type="ECO:0000256" key="2">
    <source>
        <dbReference type="ARBA" id="ARBA00022448"/>
    </source>
</evidence>
<protein>
    <submittedName>
        <fullName evidence="8">ABC transporter permease</fullName>
    </submittedName>
</protein>
<keyword evidence="2 6" id="KW-0813">Transport</keyword>
<evidence type="ECO:0000256" key="4">
    <source>
        <dbReference type="ARBA" id="ARBA00022989"/>
    </source>
</evidence>
<proteinExistence type="inferred from homology"/>
<evidence type="ECO:0000256" key="6">
    <source>
        <dbReference type="RuleBase" id="RU363032"/>
    </source>
</evidence>